<dbReference type="EMBL" id="JBHYPX010000059">
    <property type="protein sequence ID" value="MFE1355377.1"/>
    <property type="molecule type" value="Genomic_DNA"/>
</dbReference>
<dbReference type="Proteomes" id="UP001599542">
    <property type="component" value="Unassembled WGS sequence"/>
</dbReference>
<feature type="compositionally biased region" description="Low complexity" evidence="1">
    <location>
        <begin position="75"/>
        <end position="117"/>
    </location>
</feature>
<feature type="region of interest" description="Disordered" evidence="1">
    <location>
        <begin position="17"/>
        <end position="50"/>
    </location>
</feature>
<feature type="compositionally biased region" description="Low complexity" evidence="1">
    <location>
        <begin position="26"/>
        <end position="39"/>
    </location>
</feature>
<evidence type="ECO:0000256" key="1">
    <source>
        <dbReference type="SAM" id="MobiDB-lite"/>
    </source>
</evidence>
<gene>
    <name evidence="3" type="ORF">ACFW6T_25630</name>
</gene>
<dbReference type="RefSeq" id="WP_380314771.1">
    <property type="nucleotide sequence ID" value="NZ_JBHYPW010000001.1"/>
</dbReference>
<reference evidence="3 4" key="1">
    <citation type="submission" date="2024-09" db="EMBL/GenBank/DDBJ databases">
        <title>The Natural Products Discovery Center: Release of the First 8490 Sequenced Strains for Exploring Actinobacteria Biosynthetic Diversity.</title>
        <authorList>
            <person name="Kalkreuter E."/>
            <person name="Kautsar S.A."/>
            <person name="Yang D."/>
            <person name="Bader C.D."/>
            <person name="Teijaro C.N."/>
            <person name="Fluegel L."/>
            <person name="Davis C.M."/>
            <person name="Simpson J.R."/>
            <person name="Lauterbach L."/>
            <person name="Steele A.D."/>
            <person name="Gui C."/>
            <person name="Meng S."/>
            <person name="Li G."/>
            <person name="Viehrig K."/>
            <person name="Ye F."/>
            <person name="Su P."/>
            <person name="Kiefer A.F."/>
            <person name="Nichols A."/>
            <person name="Cepeda A.J."/>
            <person name="Yan W."/>
            <person name="Fan B."/>
            <person name="Jiang Y."/>
            <person name="Adhikari A."/>
            <person name="Zheng C.-J."/>
            <person name="Schuster L."/>
            <person name="Cowan T.M."/>
            <person name="Smanski M.J."/>
            <person name="Chevrette M.G."/>
            <person name="De Carvalho L.P.S."/>
            <person name="Shen B."/>
        </authorList>
    </citation>
    <scope>NUCLEOTIDE SEQUENCE [LARGE SCALE GENOMIC DNA]</scope>
    <source>
        <strain evidence="3 4">NPDC058753</strain>
    </source>
</reference>
<feature type="transmembrane region" description="Helical" evidence="2">
    <location>
        <begin position="52"/>
        <end position="71"/>
    </location>
</feature>
<feature type="region of interest" description="Disordered" evidence="1">
    <location>
        <begin position="75"/>
        <end position="119"/>
    </location>
</feature>
<keyword evidence="2" id="KW-1133">Transmembrane helix</keyword>
<protein>
    <submittedName>
        <fullName evidence="3">Uncharacterized protein</fullName>
    </submittedName>
</protein>
<keyword evidence="2" id="KW-0472">Membrane</keyword>
<evidence type="ECO:0000313" key="3">
    <source>
        <dbReference type="EMBL" id="MFE1355377.1"/>
    </source>
</evidence>
<keyword evidence="2" id="KW-0812">Transmembrane</keyword>
<accession>A0ABW6GRI7</accession>
<name>A0ABW6GRI7_9ACTN</name>
<organism evidence="3 4">
    <name type="scientific">Kitasatospora phosalacinea</name>
    <dbReference type="NCBI Taxonomy" id="2065"/>
    <lineage>
        <taxon>Bacteria</taxon>
        <taxon>Bacillati</taxon>
        <taxon>Actinomycetota</taxon>
        <taxon>Actinomycetes</taxon>
        <taxon>Kitasatosporales</taxon>
        <taxon>Streptomycetaceae</taxon>
        <taxon>Kitasatospora</taxon>
    </lineage>
</organism>
<evidence type="ECO:0000256" key="2">
    <source>
        <dbReference type="SAM" id="Phobius"/>
    </source>
</evidence>
<sequence>MNKGGSGDELWDEFVREFEKNNATHEPAAAERAQQQVQEQPPPEGRRSRRRVLVPLAVALLIAAGAGAYALRPTDSEPAAAPAPSASPSASASRSASPSAPVSPSTSASALSGSAPSDDPTATLPLSVFPAQVEGYSLVKKTTSPVCTGAETVSPILAGLIVQGSGCLGVDQALYKDADGNQYNLVLFTMKDPAEAAHLVMSLAEIADKPQVVGLVPPADSGLRHLPDDSGTVQHFVGLSHHIMIGTAQWSDGRSKDFNILVEQLSPLANSVARNFPGWVEPPRSSQSGQSSGTA</sequence>
<comment type="caution">
    <text evidence="3">The sequence shown here is derived from an EMBL/GenBank/DDBJ whole genome shotgun (WGS) entry which is preliminary data.</text>
</comment>
<keyword evidence="4" id="KW-1185">Reference proteome</keyword>
<proteinExistence type="predicted"/>
<evidence type="ECO:0000313" key="4">
    <source>
        <dbReference type="Proteomes" id="UP001599542"/>
    </source>
</evidence>